<evidence type="ECO:0000256" key="8">
    <source>
        <dbReference type="HAMAP-Rule" id="MF_00101"/>
    </source>
</evidence>
<evidence type="ECO:0000256" key="3">
    <source>
        <dbReference type="ARBA" id="ARBA00022723"/>
    </source>
</evidence>
<proteinExistence type="inferred from homology"/>
<evidence type="ECO:0000256" key="2">
    <source>
        <dbReference type="ARBA" id="ARBA00022679"/>
    </source>
</evidence>
<comment type="catalytic activity">
    <reaction evidence="8">
        <text>apo-[ACP] + CoA = holo-[ACP] + adenosine 3',5'-bisphosphate + H(+)</text>
        <dbReference type="Rhea" id="RHEA:12068"/>
        <dbReference type="Rhea" id="RHEA-COMP:9685"/>
        <dbReference type="Rhea" id="RHEA-COMP:9690"/>
        <dbReference type="ChEBI" id="CHEBI:15378"/>
        <dbReference type="ChEBI" id="CHEBI:29999"/>
        <dbReference type="ChEBI" id="CHEBI:57287"/>
        <dbReference type="ChEBI" id="CHEBI:58343"/>
        <dbReference type="ChEBI" id="CHEBI:64479"/>
        <dbReference type="EC" id="2.7.8.7"/>
    </reaction>
</comment>
<evidence type="ECO:0000313" key="11">
    <source>
        <dbReference type="EMBL" id="PKZ22398.1"/>
    </source>
</evidence>
<comment type="similarity">
    <text evidence="8">Belongs to the P-Pant transferase superfamily. AcpS family.</text>
</comment>
<dbReference type="NCBIfam" id="TIGR00516">
    <property type="entry name" value="acpS"/>
    <property type="match status" value="1"/>
</dbReference>
<gene>
    <name evidence="8 11" type="primary">acpS</name>
    <name evidence="10" type="ORF">AWM72_05355</name>
    <name evidence="11" type="ORF">CYJ28_04590</name>
</gene>
<dbReference type="InterPro" id="IPR008278">
    <property type="entry name" value="4-PPantetheinyl_Trfase_dom"/>
</dbReference>
<comment type="function">
    <text evidence="8">Transfers the 4'-phosphopantetheine moiety from coenzyme A to a Ser of acyl-carrier-protein.</text>
</comment>
<name>A0A0X8FCY4_9LACT</name>
<dbReference type="InterPro" id="IPR037143">
    <property type="entry name" value="4-PPantetheinyl_Trfase_dom_sf"/>
</dbReference>
<dbReference type="Gene3D" id="3.90.470.20">
    <property type="entry name" value="4'-phosphopantetheinyl transferase domain"/>
    <property type="match status" value="1"/>
</dbReference>
<evidence type="ECO:0000256" key="1">
    <source>
        <dbReference type="ARBA" id="ARBA00022516"/>
    </source>
</evidence>
<keyword evidence="7 8" id="KW-0275">Fatty acid biosynthesis</keyword>
<accession>A0A0X8FCY4</accession>
<dbReference type="GO" id="GO:0005737">
    <property type="term" value="C:cytoplasm"/>
    <property type="evidence" value="ECO:0007669"/>
    <property type="project" value="UniProtKB-SubCell"/>
</dbReference>
<feature type="binding site" evidence="8">
    <location>
        <position position="8"/>
    </location>
    <ligand>
        <name>Mg(2+)</name>
        <dbReference type="ChEBI" id="CHEBI:18420"/>
    </ligand>
</feature>
<comment type="subcellular location">
    <subcellularLocation>
        <location evidence="8">Cytoplasm</location>
    </subcellularLocation>
</comment>
<dbReference type="RefSeq" id="WP_067974399.1">
    <property type="nucleotide sequence ID" value="NZ_CAJHKM010000001.1"/>
</dbReference>
<evidence type="ECO:0000259" key="9">
    <source>
        <dbReference type="Pfam" id="PF01648"/>
    </source>
</evidence>
<organism evidence="10 12">
    <name type="scientific">Aerococcus sanguinicola</name>
    <dbReference type="NCBI Taxonomy" id="119206"/>
    <lineage>
        <taxon>Bacteria</taxon>
        <taxon>Bacillati</taxon>
        <taxon>Bacillota</taxon>
        <taxon>Bacilli</taxon>
        <taxon>Lactobacillales</taxon>
        <taxon>Aerococcaceae</taxon>
        <taxon>Aerococcus</taxon>
    </lineage>
</organism>
<evidence type="ECO:0000256" key="4">
    <source>
        <dbReference type="ARBA" id="ARBA00022832"/>
    </source>
</evidence>
<dbReference type="NCBIfam" id="TIGR00556">
    <property type="entry name" value="pantethn_trn"/>
    <property type="match status" value="1"/>
</dbReference>
<dbReference type="Proteomes" id="UP000234239">
    <property type="component" value="Unassembled WGS sequence"/>
</dbReference>
<evidence type="ECO:0000256" key="6">
    <source>
        <dbReference type="ARBA" id="ARBA00023098"/>
    </source>
</evidence>
<keyword evidence="6 8" id="KW-0443">Lipid metabolism</keyword>
<protein>
    <recommendedName>
        <fullName evidence="8">Holo-[acyl-carrier-protein] synthase</fullName>
        <shortName evidence="8">Holo-ACP synthase</shortName>
        <ecNumber evidence="8">2.7.8.7</ecNumber>
    </recommendedName>
    <alternativeName>
        <fullName evidence="8">4'-phosphopantetheinyl transferase AcpS</fullName>
    </alternativeName>
</protein>
<dbReference type="AlphaFoldDB" id="A0A0X8FCY4"/>
<feature type="domain" description="4'-phosphopantetheinyl transferase" evidence="9">
    <location>
        <begin position="4"/>
        <end position="111"/>
    </location>
</feature>
<keyword evidence="1 8" id="KW-0444">Lipid biosynthesis</keyword>
<comment type="cofactor">
    <cofactor evidence="8">
        <name>Mg(2+)</name>
        <dbReference type="ChEBI" id="CHEBI:18420"/>
    </cofactor>
</comment>
<dbReference type="HAMAP" id="MF_00101">
    <property type="entry name" value="AcpS"/>
    <property type="match status" value="1"/>
</dbReference>
<keyword evidence="3 8" id="KW-0479">Metal-binding</keyword>
<dbReference type="Proteomes" id="UP000069912">
    <property type="component" value="Chromosome"/>
</dbReference>
<evidence type="ECO:0000313" key="13">
    <source>
        <dbReference type="Proteomes" id="UP000234239"/>
    </source>
</evidence>
<feature type="binding site" evidence="8">
    <location>
        <position position="60"/>
    </location>
    <ligand>
        <name>Mg(2+)</name>
        <dbReference type="ChEBI" id="CHEBI:18420"/>
    </ligand>
</feature>
<dbReference type="KEGG" id="asan:AWM72_05355"/>
<dbReference type="Pfam" id="PF01648">
    <property type="entry name" value="ACPS"/>
    <property type="match status" value="1"/>
</dbReference>
<dbReference type="SUPFAM" id="SSF56214">
    <property type="entry name" value="4'-phosphopantetheinyl transferase"/>
    <property type="match status" value="1"/>
</dbReference>
<dbReference type="InterPro" id="IPR002582">
    <property type="entry name" value="ACPS"/>
</dbReference>
<reference evidence="12" key="2">
    <citation type="submission" date="2016-01" db="EMBL/GenBank/DDBJ databases">
        <title>Six Aerococcus type strain genome sequencing and assembly using PacBio and Illumina Hiseq.</title>
        <authorList>
            <person name="Carkaci D."/>
            <person name="Dargis R."/>
            <person name="Nielsen X.C."/>
            <person name="Skovgaard O."/>
            <person name="Fuursted K."/>
            <person name="Christensen J.J."/>
        </authorList>
    </citation>
    <scope>NUCLEOTIDE SEQUENCE [LARGE SCALE GENOMIC DNA]</scope>
    <source>
        <strain evidence="12">CCUG43001</strain>
    </source>
</reference>
<dbReference type="InterPro" id="IPR004568">
    <property type="entry name" value="Ppantetheine-prot_Trfase_dom"/>
</dbReference>
<dbReference type="GO" id="GO:0008897">
    <property type="term" value="F:holo-[acyl-carrier-protein] synthase activity"/>
    <property type="evidence" value="ECO:0007669"/>
    <property type="project" value="UniProtKB-UniRule"/>
</dbReference>
<reference evidence="11 13" key="3">
    <citation type="submission" date="2017-12" db="EMBL/GenBank/DDBJ databases">
        <title>Phylogenetic diversity of female urinary microbiome.</title>
        <authorList>
            <person name="Thomas-White K."/>
            <person name="Wolfe A.J."/>
        </authorList>
    </citation>
    <scope>NUCLEOTIDE SEQUENCE [LARGE SCALE GENOMIC DNA]</scope>
    <source>
        <strain evidence="11 13">UMB0139</strain>
    </source>
</reference>
<keyword evidence="4 8" id="KW-0276">Fatty acid metabolism</keyword>
<dbReference type="OrthoDB" id="517356at2"/>
<reference evidence="10 12" key="1">
    <citation type="journal article" date="2016" name="Genome Announc.">
        <title>Complete Genome Sequences of Aerococcus christensenii CCUG 28831T, Aerococcus sanguinicola CCUG 43001T, Aerococcus urinae CCUG 36881T, Aerococcus urinaeequi CCUG 28094T, Aerococcus urinaehominis CCUG 42038 BT, and Aerococcus viridans CCUG 4311T.</title>
        <authorList>
            <person name="Carkaci D."/>
            <person name="Dargis R."/>
            <person name="Nielsen X.C."/>
            <person name="Skovgaard O."/>
            <person name="Fuursted K."/>
            <person name="Christensen J.J."/>
        </authorList>
    </citation>
    <scope>NUCLEOTIDE SEQUENCE [LARGE SCALE GENOMIC DNA]</scope>
    <source>
        <strain evidence="10 12">CCUG43001</strain>
    </source>
</reference>
<evidence type="ECO:0000256" key="5">
    <source>
        <dbReference type="ARBA" id="ARBA00022842"/>
    </source>
</evidence>
<dbReference type="EC" id="2.7.8.7" evidence="8"/>
<dbReference type="EMBL" id="PKGY01000002">
    <property type="protein sequence ID" value="PKZ22398.1"/>
    <property type="molecule type" value="Genomic_DNA"/>
</dbReference>
<evidence type="ECO:0000313" key="12">
    <source>
        <dbReference type="Proteomes" id="UP000069912"/>
    </source>
</evidence>
<evidence type="ECO:0000313" key="10">
    <source>
        <dbReference type="EMBL" id="AMB94222.1"/>
    </source>
</evidence>
<keyword evidence="2 8" id="KW-0808">Transferase</keyword>
<sequence>MIIGIGTDLVEIKRIDQACAKQDDRFIQRVLTEEELAVFQAFTSSQRQAEFLAGRWAAKEACAKAWGTGICKELSFQDMAILSNESGQPQLFCLKIPYAIHLSITHTAHYASAYVVIEDRRSEHN</sequence>
<keyword evidence="12" id="KW-1185">Reference proteome</keyword>
<dbReference type="GO" id="GO:0006633">
    <property type="term" value="P:fatty acid biosynthetic process"/>
    <property type="evidence" value="ECO:0007669"/>
    <property type="project" value="UniProtKB-UniRule"/>
</dbReference>
<keyword evidence="8" id="KW-0963">Cytoplasm</keyword>
<dbReference type="GO" id="GO:0000287">
    <property type="term" value="F:magnesium ion binding"/>
    <property type="evidence" value="ECO:0007669"/>
    <property type="project" value="UniProtKB-UniRule"/>
</dbReference>
<dbReference type="GeneID" id="92903491"/>
<dbReference type="EMBL" id="CP014160">
    <property type="protein sequence ID" value="AMB94222.1"/>
    <property type="molecule type" value="Genomic_DNA"/>
</dbReference>
<evidence type="ECO:0000256" key="7">
    <source>
        <dbReference type="ARBA" id="ARBA00023160"/>
    </source>
</evidence>
<keyword evidence="5 8" id="KW-0460">Magnesium</keyword>